<dbReference type="PROSITE" id="PS50297">
    <property type="entry name" value="ANK_REP_REGION"/>
    <property type="match status" value="2"/>
</dbReference>
<reference evidence="4 5" key="1">
    <citation type="submission" date="2018-09" db="EMBL/GenBank/DDBJ databases">
        <title>Phylogeny of the Shewanellaceae, and recommendation for two new genera, Pseudoshewanella and Parashewanella.</title>
        <authorList>
            <person name="Wang G."/>
        </authorList>
    </citation>
    <scope>NUCLEOTIDE SEQUENCE [LARGE SCALE GENOMIC DNA]</scope>
    <source>
        <strain evidence="4 5">KCTC 22492</strain>
    </source>
</reference>
<dbReference type="OrthoDB" id="671583at2"/>
<dbReference type="SMART" id="SM00248">
    <property type="entry name" value="ANK"/>
    <property type="match status" value="7"/>
</dbReference>
<comment type="caution">
    <text evidence="4">The sequence shown here is derived from an EMBL/GenBank/DDBJ whole genome shotgun (WGS) entry which is preliminary data.</text>
</comment>
<dbReference type="SUPFAM" id="SSF48403">
    <property type="entry name" value="Ankyrin repeat"/>
    <property type="match status" value="1"/>
</dbReference>
<name>A0A3A6U4X1_9GAMM</name>
<feature type="repeat" description="ANK" evidence="3">
    <location>
        <begin position="225"/>
        <end position="257"/>
    </location>
</feature>
<dbReference type="Gene3D" id="1.25.40.20">
    <property type="entry name" value="Ankyrin repeat-containing domain"/>
    <property type="match status" value="3"/>
</dbReference>
<evidence type="ECO:0000256" key="2">
    <source>
        <dbReference type="ARBA" id="ARBA00023043"/>
    </source>
</evidence>
<proteinExistence type="predicted"/>
<protein>
    <submittedName>
        <fullName evidence="4">Ankyrin repeat domain-containing protein</fullName>
    </submittedName>
</protein>
<feature type="repeat" description="ANK" evidence="3">
    <location>
        <begin position="330"/>
        <end position="362"/>
    </location>
</feature>
<organism evidence="4 5">
    <name type="scientific">Parashewanella spongiae</name>
    <dbReference type="NCBI Taxonomy" id="342950"/>
    <lineage>
        <taxon>Bacteria</taxon>
        <taxon>Pseudomonadati</taxon>
        <taxon>Pseudomonadota</taxon>
        <taxon>Gammaproteobacteria</taxon>
        <taxon>Alteromonadales</taxon>
        <taxon>Shewanellaceae</taxon>
        <taxon>Parashewanella</taxon>
    </lineage>
</organism>
<dbReference type="Pfam" id="PF12796">
    <property type="entry name" value="Ank_2"/>
    <property type="match status" value="2"/>
</dbReference>
<dbReference type="AlphaFoldDB" id="A0A3A6U4X1"/>
<evidence type="ECO:0000313" key="5">
    <source>
        <dbReference type="Proteomes" id="UP000273022"/>
    </source>
</evidence>
<evidence type="ECO:0000256" key="1">
    <source>
        <dbReference type="ARBA" id="ARBA00022737"/>
    </source>
</evidence>
<sequence length="496" mass="53857">MSSISFNCTNLFSTSPEYKELTTSDVLTRVVRKVASTTQAGSTESPSTGLTFIFKLRSQSSGISIVKVHYTAVPVRNEGISFAFKSIVKFHKSSFDTPYVELTGRDNEVKSLRKNTDLLLGRLNKSDDFLKAVARGEVSKVRKNIKDGVDLNCRQSLPNSCTAFEIAAAKDDLAMIELLIGSGAEVGESHVLSSRALRLAAKHGKLQLVRTLLVKGAKPSLASEDGKSALYLAIESGHSVVANELVLKGADYAEKDSKNHRVLHFAAKKGNVEVATCLLEKCPPELREVFLNLEDSSGNRPIDYAAISGSAKLVQKLSCVSTKHNHQNSEGDNLLHLAARNGHSGLCRALFDEGFSIATRNHAGKTALKLSMECGNVSCSAELQAIAAEQGLLHADDKYYVNGSTSSESNWKKKTDFDSGASKNSKEVKCASFDGRLVEDVDKDGAKIVKTVWEEFETITFAENRSVSSGAATEEPKVGKLEFKSPNFTRRKLQVI</sequence>
<dbReference type="PANTHER" id="PTHR24201">
    <property type="entry name" value="ANK_REP_REGION DOMAIN-CONTAINING PROTEIN"/>
    <property type="match status" value="1"/>
</dbReference>
<dbReference type="InterPro" id="IPR002110">
    <property type="entry name" value="Ankyrin_rpt"/>
</dbReference>
<keyword evidence="1" id="KW-0677">Repeat</keyword>
<dbReference type="PROSITE" id="PS50088">
    <property type="entry name" value="ANK_REPEAT"/>
    <property type="match status" value="3"/>
</dbReference>
<dbReference type="InterPro" id="IPR036770">
    <property type="entry name" value="Ankyrin_rpt-contain_sf"/>
</dbReference>
<keyword evidence="2 3" id="KW-0040">ANK repeat</keyword>
<evidence type="ECO:0000256" key="3">
    <source>
        <dbReference type="PROSITE-ProRule" id="PRU00023"/>
    </source>
</evidence>
<dbReference type="Proteomes" id="UP000273022">
    <property type="component" value="Unassembled WGS sequence"/>
</dbReference>
<evidence type="ECO:0000313" key="4">
    <source>
        <dbReference type="EMBL" id="RJY19082.1"/>
    </source>
</evidence>
<feature type="repeat" description="ANK" evidence="3">
    <location>
        <begin position="192"/>
        <end position="224"/>
    </location>
</feature>
<dbReference type="EMBL" id="QYYH01000008">
    <property type="protein sequence ID" value="RJY19082.1"/>
    <property type="molecule type" value="Genomic_DNA"/>
</dbReference>
<accession>A0A3A6U4X1</accession>
<dbReference type="RefSeq" id="WP_121852028.1">
    <property type="nucleotide sequence ID" value="NZ_CP037952.1"/>
</dbReference>
<dbReference type="InterPro" id="IPR050776">
    <property type="entry name" value="Ank_Repeat/CDKN_Inhibitor"/>
</dbReference>
<gene>
    <name evidence="4" type="ORF">D5R81_02225</name>
</gene>
<keyword evidence="5" id="KW-1185">Reference proteome</keyword>